<keyword evidence="2" id="KW-1185">Reference proteome</keyword>
<evidence type="ECO:0000313" key="2">
    <source>
        <dbReference type="Proteomes" id="UP000831701"/>
    </source>
</evidence>
<sequence>MTSNAPVCSCNKFGFAVSLGNSETDVTIPVVVAVVVLALVLIGVIGFVIYKKKNDVAHSLKYFYIASSGVQNFPEFVAVGLVDEVQMFHYDSNTRRAEPKQDWMRRVTEDDLQYWERETANCMSSQQIFKGNIQTAKMRFNQTGGVHVFQKVYGCEWDDETNEALLTKHKWDNDKAKTAQQKNYLTQICPEWLKKYVDFGRSSLLRTDLPSVSLLQKSPSSPVSCHATGFYPDRATLIWRKDGEELHEDVDHGEILPNHDGSFQMSVDLKLSSVTPEDWSRYDCVFHLSGVKDDIVTKLDKAEIRTNWEKRGSDGAQRSIQGHPPPHIGASDHLTIMLMPAYRQRVKVIKPVLKEVRVWPQEATSALQDCFGTTDWEMFKEAATYNNLIDVEEYTDTVTSYITKCIDDVTHIKSITTRANRKPWLTGDVHRLLKARDKAFKAGDESALRTARANLSRGIRKAKQDYTNKITSHFKDSKNATEPMAGHSGHYRTTNLHHGAKTPPPSHDQPLCLSAVSVKRTLSAINTRKAAGPDNIPGSVLKDCAEELKDVFTDIFNTSLRQAIVPSGFKAATIIPVPKKSSPSCFNDYRPVALTPIIMKCFERLLSVQHHNTTTTYLQTGQTGPQHLPLQLAAGFPQPKDLKRCVLATTSLSSITLSTGAPQGCVLSPLLFTLLTHDCTPTHSSNHLVKFADDTTLVGLITKGDETHYRKEVQLLTRWCKDNNLLLNVSKTKEIVVSFQRGHTQHHPLTIDGAAVERVSSTKFLGVHISDDLSWTTNTASLAKKAQQRLYFLRKLKRASAPPPIMTTFYRGTIESILTSLHHCLGRELHCPQQKSSTTHRNSETDLTIPVVVAVVVLALVLFAVIGFVIYKKKNESLTSERSAVSQSSTTGLLEKRVTA</sequence>
<evidence type="ECO:0000313" key="1">
    <source>
        <dbReference type="EMBL" id="KAI3358157.1"/>
    </source>
</evidence>
<proteinExistence type="predicted"/>
<organism evidence="1 2">
    <name type="scientific">Scortum barcoo</name>
    <name type="common">barcoo grunter</name>
    <dbReference type="NCBI Taxonomy" id="214431"/>
    <lineage>
        <taxon>Eukaryota</taxon>
        <taxon>Metazoa</taxon>
        <taxon>Chordata</taxon>
        <taxon>Craniata</taxon>
        <taxon>Vertebrata</taxon>
        <taxon>Euteleostomi</taxon>
        <taxon>Actinopterygii</taxon>
        <taxon>Neopterygii</taxon>
        <taxon>Teleostei</taxon>
        <taxon>Neoteleostei</taxon>
        <taxon>Acanthomorphata</taxon>
        <taxon>Eupercaria</taxon>
        <taxon>Centrarchiformes</taxon>
        <taxon>Terapontoidei</taxon>
        <taxon>Terapontidae</taxon>
        <taxon>Scortum</taxon>
    </lineage>
</organism>
<dbReference type="Proteomes" id="UP000831701">
    <property type="component" value="Chromosome 18"/>
</dbReference>
<name>A0ACB8VRB9_9TELE</name>
<accession>A0ACB8VRB9</accession>
<dbReference type="EMBL" id="CM041548">
    <property type="protein sequence ID" value="KAI3358157.1"/>
    <property type="molecule type" value="Genomic_DNA"/>
</dbReference>
<reference evidence="1" key="1">
    <citation type="submission" date="2022-04" db="EMBL/GenBank/DDBJ databases">
        <title>Jade perch genome.</title>
        <authorList>
            <person name="Chao B."/>
        </authorList>
    </citation>
    <scope>NUCLEOTIDE SEQUENCE</scope>
    <source>
        <strain evidence="1">CB-2022</strain>
    </source>
</reference>
<comment type="caution">
    <text evidence="1">The sequence shown here is derived from an EMBL/GenBank/DDBJ whole genome shotgun (WGS) entry which is preliminary data.</text>
</comment>
<protein>
    <submittedName>
        <fullName evidence="1">Uncharacterized protein</fullName>
    </submittedName>
</protein>
<gene>
    <name evidence="1" type="ORF">L3Q82_003156</name>
</gene>